<dbReference type="GO" id="GO:0000712">
    <property type="term" value="P:resolution of meiotic recombination intermediates"/>
    <property type="evidence" value="ECO:0007669"/>
    <property type="project" value="TreeGrafter"/>
</dbReference>
<gene>
    <name evidence="1" type="ORF">CUNI_LOCUS2830</name>
</gene>
<dbReference type="Proteomes" id="UP000678393">
    <property type="component" value="Unassembled WGS sequence"/>
</dbReference>
<reference evidence="1" key="1">
    <citation type="submission" date="2021-04" db="EMBL/GenBank/DDBJ databases">
        <authorList>
            <consortium name="Molecular Ecology Group"/>
        </authorList>
    </citation>
    <scope>NUCLEOTIDE SEQUENCE</scope>
</reference>
<keyword evidence="2" id="KW-1185">Reference proteome</keyword>
<accession>A0A8S3YNY8</accession>
<dbReference type="InterPro" id="IPR012340">
    <property type="entry name" value="NA-bd_OB-fold"/>
</dbReference>
<dbReference type="AlphaFoldDB" id="A0A8S3YNY8"/>
<dbReference type="PANTHER" id="PTHR21166">
    <property type="entry name" value="CELL DIVISION CONTROL PROTEIN 24 OB DOMAIN-CONTAINING PROTEIN-RELATED"/>
    <property type="match status" value="1"/>
</dbReference>
<dbReference type="SUPFAM" id="SSF50249">
    <property type="entry name" value="Nucleic acid-binding proteins"/>
    <property type="match status" value="1"/>
</dbReference>
<dbReference type="GO" id="GO:0003697">
    <property type="term" value="F:single-stranded DNA binding"/>
    <property type="evidence" value="ECO:0007669"/>
    <property type="project" value="TreeGrafter"/>
</dbReference>
<evidence type="ECO:0000313" key="2">
    <source>
        <dbReference type="Proteomes" id="UP000678393"/>
    </source>
</evidence>
<dbReference type="EMBL" id="CAJHNH020000378">
    <property type="protein sequence ID" value="CAG5117272.1"/>
    <property type="molecule type" value="Genomic_DNA"/>
</dbReference>
<evidence type="ECO:0000313" key="1">
    <source>
        <dbReference type="EMBL" id="CAG5117272.1"/>
    </source>
</evidence>
<comment type="caution">
    <text evidence="1">The sequence shown here is derived from an EMBL/GenBank/DDBJ whole genome shotgun (WGS) entry which is preliminary data.</text>
</comment>
<dbReference type="GO" id="GO:0008310">
    <property type="term" value="F:single-stranded DNA 3'-5' DNA exonuclease activity"/>
    <property type="evidence" value="ECO:0007669"/>
    <property type="project" value="TreeGrafter"/>
</dbReference>
<protein>
    <submittedName>
        <fullName evidence="1">Uncharacterized protein</fullName>
    </submittedName>
</protein>
<dbReference type="Gene3D" id="2.40.50.140">
    <property type="entry name" value="Nucleic acid-binding proteins"/>
    <property type="match status" value="1"/>
</dbReference>
<name>A0A8S3YNY8_9EUPU</name>
<organism evidence="1 2">
    <name type="scientific">Candidula unifasciata</name>
    <dbReference type="NCBI Taxonomy" id="100452"/>
    <lineage>
        <taxon>Eukaryota</taxon>
        <taxon>Metazoa</taxon>
        <taxon>Spiralia</taxon>
        <taxon>Lophotrochozoa</taxon>
        <taxon>Mollusca</taxon>
        <taxon>Gastropoda</taxon>
        <taxon>Heterobranchia</taxon>
        <taxon>Euthyneura</taxon>
        <taxon>Panpulmonata</taxon>
        <taxon>Eupulmonata</taxon>
        <taxon>Stylommatophora</taxon>
        <taxon>Helicina</taxon>
        <taxon>Helicoidea</taxon>
        <taxon>Geomitridae</taxon>
        <taxon>Candidula</taxon>
    </lineage>
</organism>
<proteinExistence type="predicted"/>
<sequence>MVAGTSSKTIVTVDPDTPEAHSLRQFGLHHSSLLSPELDFADNKDPDVETITNVLTVRAAQALQQDVSSSGQSGYGVMFAFLSQFDVDADTSTVLKQVCSRCRRRVYESSDYKCTNSSCTGEHTAHDEPPDMEYSITVSLTDHTGSLELCHLLPDVAEQMLGCKAREWPNLHSAEKTNIKWIYLLERARAVIKMKRVDDRTGARCFIHVLALEKADPQQLLDQGLTGS</sequence>
<dbReference type="PANTHER" id="PTHR21166:SF2">
    <property type="entry name" value="CELL DIVISION CONTROL PROTEIN 24 OB DOMAIN-CONTAINING PROTEIN-RELATED"/>
    <property type="match status" value="1"/>
</dbReference>
<dbReference type="InterPro" id="IPR052469">
    <property type="entry name" value="MEIOB"/>
</dbReference>
<dbReference type="OrthoDB" id="9937820at2759"/>